<gene>
    <name evidence="2" type="ORF">A3H26_00010</name>
</gene>
<comment type="caution">
    <text evidence="2">The sequence shown here is derived from an EMBL/GenBank/DDBJ whole genome shotgun (WGS) entry which is preliminary data.</text>
</comment>
<accession>A0A1F4VKA8</accession>
<evidence type="ECO:0000256" key="1">
    <source>
        <dbReference type="SAM" id="Phobius"/>
    </source>
</evidence>
<evidence type="ECO:0000313" key="2">
    <source>
        <dbReference type="EMBL" id="OGC57338.1"/>
    </source>
</evidence>
<protein>
    <submittedName>
        <fullName evidence="2">Uncharacterized protein</fullName>
    </submittedName>
</protein>
<feature type="transmembrane region" description="Helical" evidence="1">
    <location>
        <begin position="58"/>
        <end position="80"/>
    </location>
</feature>
<organism evidence="2 3">
    <name type="scientific">candidate division WWE3 bacterium RIFCSPLOWO2_12_FULL_36_10</name>
    <dbReference type="NCBI Taxonomy" id="1802630"/>
    <lineage>
        <taxon>Bacteria</taxon>
        <taxon>Katanobacteria</taxon>
    </lineage>
</organism>
<keyword evidence="1" id="KW-1133">Transmembrane helix</keyword>
<sequence>MNLFWIGLGAVIAWYFLVRHEGNFKYAFEEIREISAQAFGDYVLPYITAFVALVRKNWIASLLVVLVAGLVFGFLIVPALQPQEVLLQWGENIMVDNCGNPVTFWIVSEYTALEEQRIEVVPDRAGTDLELAGVLKPGQTFEKCKLTIPLQ</sequence>
<dbReference type="Proteomes" id="UP000177763">
    <property type="component" value="Unassembled WGS sequence"/>
</dbReference>
<dbReference type="STRING" id="1802630.A3H26_00010"/>
<proteinExistence type="predicted"/>
<evidence type="ECO:0000313" key="3">
    <source>
        <dbReference type="Proteomes" id="UP000177763"/>
    </source>
</evidence>
<name>A0A1F4VKA8_UNCKA</name>
<keyword evidence="1" id="KW-0812">Transmembrane</keyword>
<keyword evidence="1" id="KW-0472">Membrane</keyword>
<dbReference type="AlphaFoldDB" id="A0A1F4VKA8"/>
<dbReference type="EMBL" id="MEVN01000015">
    <property type="protein sequence ID" value="OGC57338.1"/>
    <property type="molecule type" value="Genomic_DNA"/>
</dbReference>
<reference evidence="2 3" key="1">
    <citation type="journal article" date="2016" name="Nat. Commun.">
        <title>Thousands of microbial genomes shed light on interconnected biogeochemical processes in an aquifer system.</title>
        <authorList>
            <person name="Anantharaman K."/>
            <person name="Brown C.T."/>
            <person name="Hug L.A."/>
            <person name="Sharon I."/>
            <person name="Castelle C.J."/>
            <person name="Probst A.J."/>
            <person name="Thomas B.C."/>
            <person name="Singh A."/>
            <person name="Wilkins M.J."/>
            <person name="Karaoz U."/>
            <person name="Brodie E.L."/>
            <person name="Williams K.H."/>
            <person name="Hubbard S.S."/>
            <person name="Banfield J.F."/>
        </authorList>
    </citation>
    <scope>NUCLEOTIDE SEQUENCE [LARGE SCALE GENOMIC DNA]</scope>
</reference>